<accession>A0A7J8RHD7</accession>
<organism evidence="1 2">
    <name type="scientific">Gossypium davidsonii</name>
    <name type="common">Davidson's cotton</name>
    <name type="synonym">Gossypium klotzschianum subsp. davidsonii</name>
    <dbReference type="NCBI Taxonomy" id="34287"/>
    <lineage>
        <taxon>Eukaryota</taxon>
        <taxon>Viridiplantae</taxon>
        <taxon>Streptophyta</taxon>
        <taxon>Embryophyta</taxon>
        <taxon>Tracheophyta</taxon>
        <taxon>Spermatophyta</taxon>
        <taxon>Magnoliopsida</taxon>
        <taxon>eudicotyledons</taxon>
        <taxon>Gunneridae</taxon>
        <taxon>Pentapetalae</taxon>
        <taxon>rosids</taxon>
        <taxon>malvids</taxon>
        <taxon>Malvales</taxon>
        <taxon>Malvaceae</taxon>
        <taxon>Malvoideae</taxon>
        <taxon>Gossypium</taxon>
    </lineage>
</organism>
<dbReference type="EMBL" id="JABFAC010000005">
    <property type="protein sequence ID" value="MBA0612776.1"/>
    <property type="molecule type" value="Genomic_DNA"/>
</dbReference>
<sequence>MKSQKRNGWQFFRICKRRKSSGELRGCFQMRSYIGVGILTGFLYLEFRELLVMPHC</sequence>
<name>A0A7J8RHD7_GOSDV</name>
<dbReference type="EMBL" id="JABFAC010000005">
    <property type="protein sequence ID" value="MBA0612777.1"/>
    <property type="molecule type" value="Genomic_DNA"/>
</dbReference>
<gene>
    <name evidence="1" type="ORF">Godav_013338</name>
</gene>
<protein>
    <submittedName>
        <fullName evidence="1">Uncharacterized protein</fullName>
    </submittedName>
</protein>
<reference evidence="1 2" key="1">
    <citation type="journal article" date="2019" name="Genome Biol. Evol.">
        <title>Insights into the evolution of the New World diploid cottons (Gossypium, subgenus Houzingenia) based on genome sequencing.</title>
        <authorList>
            <person name="Grover C.E."/>
            <person name="Arick M.A. 2nd"/>
            <person name="Thrash A."/>
            <person name="Conover J.L."/>
            <person name="Sanders W.S."/>
            <person name="Peterson D.G."/>
            <person name="Frelichowski J.E."/>
            <person name="Scheffler J.A."/>
            <person name="Scheffler B.E."/>
            <person name="Wendel J.F."/>
        </authorList>
    </citation>
    <scope>NUCLEOTIDE SEQUENCE [LARGE SCALE GENOMIC DNA]</scope>
    <source>
        <strain evidence="1">27</strain>
        <tissue evidence="1">Leaf</tissue>
    </source>
</reference>
<proteinExistence type="predicted"/>
<reference evidence="1" key="2">
    <citation type="submission" date="2020-04" db="EMBL/GenBank/DDBJ databases">
        <authorList>
            <person name="Grover C.E."/>
            <person name="Arick M.A. II"/>
            <person name="Thrash A."/>
            <person name="Conover J.L."/>
            <person name="Sanders W.S."/>
            <person name="Peterson D.G."/>
            <person name="Scheffler J.A."/>
            <person name="Scheffler B.E."/>
            <person name="Wendel J.F."/>
        </authorList>
    </citation>
    <scope>NUCLEOTIDE SEQUENCE</scope>
    <source>
        <strain evidence="1">27</strain>
        <tissue evidence="1">Leaf</tissue>
    </source>
</reference>
<evidence type="ECO:0000313" key="2">
    <source>
        <dbReference type="Proteomes" id="UP000593561"/>
    </source>
</evidence>
<dbReference type="AlphaFoldDB" id="A0A7J8RHD7"/>
<dbReference type="Proteomes" id="UP000593561">
    <property type="component" value="Unassembled WGS sequence"/>
</dbReference>
<evidence type="ECO:0000313" key="1">
    <source>
        <dbReference type="EMBL" id="MBA0612776.1"/>
    </source>
</evidence>
<keyword evidence="2" id="KW-1185">Reference proteome</keyword>
<comment type="caution">
    <text evidence="1">The sequence shown here is derived from an EMBL/GenBank/DDBJ whole genome shotgun (WGS) entry which is preliminary data.</text>
</comment>